<keyword evidence="2" id="KW-0408">Iron</keyword>
<dbReference type="GO" id="GO:0016491">
    <property type="term" value="F:oxidoreductase activity"/>
    <property type="evidence" value="ECO:0007669"/>
    <property type="project" value="UniProtKB-ARBA"/>
</dbReference>
<name>A0A382X1G0_9ZZZZ</name>
<dbReference type="InterPro" id="IPR037217">
    <property type="entry name" value="Trp/Indoleamine_2_3_dOase-like"/>
</dbReference>
<feature type="non-terminal residue" evidence="3">
    <location>
        <position position="196"/>
    </location>
</feature>
<reference evidence="3" key="1">
    <citation type="submission" date="2018-05" db="EMBL/GenBank/DDBJ databases">
        <authorList>
            <person name="Lanie J.A."/>
            <person name="Ng W.-L."/>
            <person name="Kazmierczak K.M."/>
            <person name="Andrzejewski T.M."/>
            <person name="Davidsen T.M."/>
            <person name="Wayne K.J."/>
            <person name="Tettelin H."/>
            <person name="Glass J.I."/>
            <person name="Rusch D."/>
            <person name="Podicherti R."/>
            <person name="Tsui H.-C.T."/>
            <person name="Winkler M.E."/>
        </authorList>
    </citation>
    <scope>NUCLEOTIDE SEQUENCE</scope>
</reference>
<protein>
    <submittedName>
        <fullName evidence="3">Uncharacterized protein</fullName>
    </submittedName>
</protein>
<evidence type="ECO:0000313" key="3">
    <source>
        <dbReference type="EMBL" id="SVD64669.1"/>
    </source>
</evidence>
<accession>A0A382X1G0</accession>
<evidence type="ECO:0000256" key="2">
    <source>
        <dbReference type="ARBA" id="ARBA00023004"/>
    </source>
</evidence>
<organism evidence="3">
    <name type="scientific">marine metagenome</name>
    <dbReference type="NCBI Taxonomy" id="408172"/>
    <lineage>
        <taxon>unclassified sequences</taxon>
        <taxon>metagenomes</taxon>
        <taxon>ecological metagenomes</taxon>
    </lineage>
</organism>
<dbReference type="AlphaFoldDB" id="A0A382X1G0"/>
<proteinExistence type="predicted"/>
<gene>
    <name evidence="3" type="ORF">METZ01_LOCUS417523</name>
</gene>
<dbReference type="EMBL" id="UINC01164037">
    <property type="protein sequence ID" value="SVD64669.1"/>
    <property type="molecule type" value="Genomic_DNA"/>
</dbReference>
<dbReference type="Pfam" id="PF01231">
    <property type="entry name" value="IDO"/>
    <property type="match status" value="1"/>
</dbReference>
<dbReference type="Gene3D" id="1.20.58.480">
    <property type="match status" value="1"/>
</dbReference>
<dbReference type="PANTHER" id="PTHR28657:SF5">
    <property type="entry name" value="INDOLEAMINE 2,3-DIOXYGENASE"/>
    <property type="match status" value="1"/>
</dbReference>
<sequence length="196" mass="21530">MVIPEPIDDAVPFVVEPLRPMVRQVLNTAQQLPQLLASGNCREACHTLPSADFSTPAAISDPRAAERLHQAYAFLSNAYLWQPNSEPTQVLPKALASPFVQLSTLVQRPPTLSYTDTQLVNWRRIDPDGPLTVENLQTIQVFQSLPDEAWFWRLHIAIEACGGPAVVAGSGAVRSAQKGDRRQLEGDLETVLDGLQ</sequence>
<evidence type="ECO:0000256" key="1">
    <source>
        <dbReference type="ARBA" id="ARBA00022723"/>
    </source>
</evidence>
<dbReference type="InterPro" id="IPR000898">
    <property type="entry name" value="Indolamine_dOase"/>
</dbReference>
<dbReference type="GO" id="GO:0020037">
    <property type="term" value="F:heme binding"/>
    <property type="evidence" value="ECO:0007669"/>
    <property type="project" value="InterPro"/>
</dbReference>
<keyword evidence="1" id="KW-0479">Metal-binding</keyword>
<dbReference type="PANTHER" id="PTHR28657">
    <property type="entry name" value="INDOLEAMINE 2,3-DIOXYGENASE"/>
    <property type="match status" value="1"/>
</dbReference>
<dbReference type="GO" id="GO:0019441">
    <property type="term" value="P:L-tryptophan catabolic process to kynurenine"/>
    <property type="evidence" value="ECO:0007669"/>
    <property type="project" value="InterPro"/>
</dbReference>
<dbReference type="SUPFAM" id="SSF140959">
    <property type="entry name" value="Indolic compounds 2,3-dioxygenase-like"/>
    <property type="match status" value="1"/>
</dbReference>
<dbReference type="GO" id="GO:0046872">
    <property type="term" value="F:metal ion binding"/>
    <property type="evidence" value="ECO:0007669"/>
    <property type="project" value="UniProtKB-KW"/>
</dbReference>